<dbReference type="AlphaFoldDB" id="A0A0D3BM68"/>
<name>A0A0D3BM68_BRAOL</name>
<protein>
    <submittedName>
        <fullName evidence="1">Uncharacterized protein</fullName>
    </submittedName>
</protein>
<accession>A0A0D3BM68</accession>
<evidence type="ECO:0000313" key="2">
    <source>
        <dbReference type="Proteomes" id="UP000032141"/>
    </source>
</evidence>
<dbReference type="SMR" id="A0A0D3BM68"/>
<keyword evidence="2" id="KW-1185">Reference proteome</keyword>
<proteinExistence type="predicted"/>
<sequence length="87" mass="10206">MLITNGYHVNMSNELHRLLNIEKKLGSFFRYFDLITIVFLVIQNQLRSLSQREKENRRDGPHALKDKVKVFEAARMFGFIVSVSAHQ</sequence>
<dbReference type="EnsemblPlants" id="Bo3g175590.1">
    <property type="protein sequence ID" value="Bo3g175590.1"/>
    <property type="gene ID" value="Bo3g175590"/>
</dbReference>
<dbReference type="Gramene" id="Bo3g175590.1">
    <property type="protein sequence ID" value="Bo3g175590.1"/>
    <property type="gene ID" value="Bo3g175590"/>
</dbReference>
<dbReference type="HOGENOM" id="CLU_2486458_0_0_1"/>
<organism evidence="1 2">
    <name type="scientific">Brassica oleracea var. oleracea</name>
    <dbReference type="NCBI Taxonomy" id="109376"/>
    <lineage>
        <taxon>Eukaryota</taxon>
        <taxon>Viridiplantae</taxon>
        <taxon>Streptophyta</taxon>
        <taxon>Embryophyta</taxon>
        <taxon>Tracheophyta</taxon>
        <taxon>Spermatophyta</taxon>
        <taxon>Magnoliopsida</taxon>
        <taxon>eudicotyledons</taxon>
        <taxon>Gunneridae</taxon>
        <taxon>Pentapetalae</taxon>
        <taxon>rosids</taxon>
        <taxon>malvids</taxon>
        <taxon>Brassicales</taxon>
        <taxon>Brassicaceae</taxon>
        <taxon>Brassiceae</taxon>
        <taxon>Brassica</taxon>
    </lineage>
</organism>
<reference evidence="1 2" key="1">
    <citation type="journal article" date="2014" name="Genome Biol.">
        <title>Transcriptome and methylome profiling reveals relics of genome dominance in the mesopolyploid Brassica oleracea.</title>
        <authorList>
            <person name="Parkin I.A."/>
            <person name="Koh C."/>
            <person name="Tang H."/>
            <person name="Robinson S.J."/>
            <person name="Kagale S."/>
            <person name="Clarke W.E."/>
            <person name="Town C.D."/>
            <person name="Nixon J."/>
            <person name="Krishnakumar V."/>
            <person name="Bidwell S.L."/>
            <person name="Denoeud F."/>
            <person name="Belcram H."/>
            <person name="Links M.G."/>
            <person name="Just J."/>
            <person name="Clarke C."/>
            <person name="Bender T."/>
            <person name="Huebert T."/>
            <person name="Mason A.S."/>
            <person name="Pires J.C."/>
            <person name="Barker G."/>
            <person name="Moore J."/>
            <person name="Walley P.G."/>
            <person name="Manoli S."/>
            <person name="Batley J."/>
            <person name="Edwards D."/>
            <person name="Nelson M.N."/>
            <person name="Wang X."/>
            <person name="Paterson A.H."/>
            <person name="King G."/>
            <person name="Bancroft I."/>
            <person name="Chalhoub B."/>
            <person name="Sharpe A.G."/>
        </authorList>
    </citation>
    <scope>NUCLEOTIDE SEQUENCE</scope>
    <source>
        <strain evidence="1 2">cv. TO1000</strain>
    </source>
</reference>
<reference evidence="1" key="2">
    <citation type="submission" date="2015-03" db="UniProtKB">
        <authorList>
            <consortium name="EnsemblPlants"/>
        </authorList>
    </citation>
    <scope>IDENTIFICATION</scope>
</reference>
<evidence type="ECO:0000313" key="1">
    <source>
        <dbReference type="EnsemblPlants" id="Bo3g175590.1"/>
    </source>
</evidence>
<dbReference type="Proteomes" id="UP000032141">
    <property type="component" value="Chromosome C3"/>
</dbReference>